<name>C7ZJ96_FUSV7</name>
<dbReference type="eggNOG" id="KOG0714">
    <property type="taxonomic scope" value="Eukaryota"/>
</dbReference>
<feature type="region of interest" description="Disordered" evidence="2">
    <location>
        <begin position="32"/>
        <end position="184"/>
    </location>
</feature>
<dbReference type="PANTHER" id="PTHR44145:SF3">
    <property type="entry name" value="DNAJ HOMOLOG SUBFAMILY A MEMBER 3, MITOCHONDRIAL"/>
    <property type="match status" value="1"/>
</dbReference>
<feature type="compositionally biased region" description="Basic and acidic residues" evidence="2">
    <location>
        <begin position="104"/>
        <end position="176"/>
    </location>
</feature>
<evidence type="ECO:0000313" key="5">
    <source>
        <dbReference type="Proteomes" id="UP000005206"/>
    </source>
</evidence>
<feature type="compositionally biased region" description="Polar residues" evidence="2">
    <location>
        <begin position="47"/>
        <end position="59"/>
    </location>
</feature>
<accession>C7ZJ96</accession>
<keyword evidence="1" id="KW-0143">Chaperone</keyword>
<dbReference type="EMBL" id="GG698933">
    <property type="protein sequence ID" value="EEU35865.1"/>
    <property type="molecule type" value="Genomic_DNA"/>
</dbReference>
<proteinExistence type="predicted"/>
<reference evidence="4 5" key="1">
    <citation type="journal article" date="2009" name="PLoS Genet.">
        <title>The genome of Nectria haematococca: contribution of supernumerary chromosomes to gene expansion.</title>
        <authorList>
            <person name="Coleman J.J."/>
            <person name="Rounsley S.D."/>
            <person name="Rodriguez-Carres M."/>
            <person name="Kuo A."/>
            <person name="Wasmann C.C."/>
            <person name="Grimwood J."/>
            <person name="Schmutz J."/>
            <person name="Taga M."/>
            <person name="White G.J."/>
            <person name="Zhou S."/>
            <person name="Schwartz D.C."/>
            <person name="Freitag M."/>
            <person name="Ma L.J."/>
            <person name="Danchin E.G."/>
            <person name="Henrissat B."/>
            <person name="Coutinho P.M."/>
            <person name="Nelson D.R."/>
            <person name="Straney D."/>
            <person name="Napoli C.A."/>
            <person name="Barker B.M."/>
            <person name="Gribskov M."/>
            <person name="Rep M."/>
            <person name="Kroken S."/>
            <person name="Molnar I."/>
            <person name="Rensing C."/>
            <person name="Kennell J.C."/>
            <person name="Zamora J."/>
            <person name="Farman M.L."/>
            <person name="Selker E.U."/>
            <person name="Salamov A."/>
            <person name="Shapiro H."/>
            <person name="Pangilinan J."/>
            <person name="Lindquist E."/>
            <person name="Lamers C."/>
            <person name="Grigoriev I.V."/>
            <person name="Geiser D.M."/>
            <person name="Covert S.F."/>
            <person name="Temporini E."/>
            <person name="Vanetten H.D."/>
        </authorList>
    </citation>
    <scope>NUCLEOTIDE SEQUENCE [LARGE SCALE GENOMIC DNA]</scope>
    <source>
        <strain evidence="5">ATCC MYA-4622 / CBS 123669 / FGSC 9596 / NRRL 45880 / 77-13-4</strain>
    </source>
</reference>
<keyword evidence="5" id="KW-1185">Reference proteome</keyword>
<dbReference type="InterPro" id="IPR001623">
    <property type="entry name" value="DnaJ_domain"/>
</dbReference>
<dbReference type="SUPFAM" id="SSF46565">
    <property type="entry name" value="Chaperone J-domain"/>
    <property type="match status" value="1"/>
</dbReference>
<dbReference type="STRING" id="660122.C7ZJ96"/>
<dbReference type="GeneID" id="9673914"/>
<sequence>MDEGADYYRILEIDDSADEANIEQKVKANYKRLARKHHPDKNPGDKNATTRFQKLSQIQHAFDVLSNDIKRKQYNEERPGGKGEAAAREGATESEQQQRNRQRRQQEHQRQQEEEQQQREEEARRQREEERQRDEKRRQDERRQQEEQQRAWERHEAQEEAERQPDPGVRQPEHPKSAAPTPMSRLFESIQSKWTPTLRWWFFGFILVWIAWYLGGNYTPGSPPNAPPLPAPLDEMLRELRIGPSLAEAQVSFTENHNMPYELQLMGHVVGRLIEPLGAPSLVGKYWDYSADAVDGVVEVYMVTNRLVAEVEQKIGAVVSQLEGMIPPQPPFYYRLIGAYTKTSSWRMDKAARQVLIPMAESIYETLDKALMILRTTESNLSMLLGTLDDVVISIDGKSIQDRYHGEEDGYPRDEVVAVRIWEHIFSQLSPVLSYRSATGPAYFYGDASQAKEIILSAEVTMMALQDRLLVFQRALQVAPLTTLENALELCTRALRIDREELRASQSYASCKQKERRRERRLVMSFLDSHRSHRIG</sequence>
<dbReference type="PANTHER" id="PTHR44145">
    <property type="entry name" value="DNAJ HOMOLOG SUBFAMILY A MEMBER 3, MITOCHONDRIAL"/>
    <property type="match status" value="1"/>
</dbReference>
<dbReference type="SMART" id="SM00271">
    <property type="entry name" value="DnaJ"/>
    <property type="match status" value="1"/>
</dbReference>
<evidence type="ECO:0000256" key="1">
    <source>
        <dbReference type="ARBA" id="ARBA00023186"/>
    </source>
</evidence>
<dbReference type="HOGENOM" id="CLU_508132_0_0_1"/>
<protein>
    <recommendedName>
        <fullName evidence="3">J domain-containing protein</fullName>
    </recommendedName>
</protein>
<dbReference type="Gene3D" id="1.10.287.110">
    <property type="entry name" value="DnaJ domain"/>
    <property type="match status" value="1"/>
</dbReference>
<dbReference type="OrthoDB" id="10250354at2759"/>
<organism evidence="4 5">
    <name type="scientific">Fusarium vanettenii (strain ATCC MYA-4622 / CBS 123669 / FGSC 9596 / NRRL 45880 / 77-13-4)</name>
    <name type="common">Fusarium solani subsp. pisi</name>
    <dbReference type="NCBI Taxonomy" id="660122"/>
    <lineage>
        <taxon>Eukaryota</taxon>
        <taxon>Fungi</taxon>
        <taxon>Dikarya</taxon>
        <taxon>Ascomycota</taxon>
        <taxon>Pezizomycotina</taxon>
        <taxon>Sordariomycetes</taxon>
        <taxon>Hypocreomycetidae</taxon>
        <taxon>Hypocreales</taxon>
        <taxon>Nectriaceae</taxon>
        <taxon>Fusarium</taxon>
        <taxon>Fusarium solani species complex</taxon>
        <taxon>Fusarium vanettenii</taxon>
    </lineage>
</organism>
<feature type="compositionally biased region" description="Basic and acidic residues" evidence="2">
    <location>
        <begin position="68"/>
        <end position="91"/>
    </location>
</feature>
<dbReference type="PRINTS" id="PR00625">
    <property type="entry name" value="JDOMAIN"/>
</dbReference>
<evidence type="ECO:0000259" key="3">
    <source>
        <dbReference type="PROSITE" id="PS50076"/>
    </source>
</evidence>
<dbReference type="PROSITE" id="PS50076">
    <property type="entry name" value="DNAJ_2"/>
    <property type="match status" value="1"/>
</dbReference>
<dbReference type="VEuPathDB" id="FungiDB:NECHADRAFT_77180"/>
<dbReference type="CDD" id="cd06257">
    <property type="entry name" value="DnaJ"/>
    <property type="match status" value="1"/>
</dbReference>
<gene>
    <name evidence="4" type="ORF">NECHADRAFT_77180</name>
</gene>
<dbReference type="KEGG" id="nhe:NECHADRAFT_77180"/>
<dbReference type="AlphaFoldDB" id="C7ZJ96"/>
<dbReference type="Pfam" id="PF00226">
    <property type="entry name" value="DnaJ"/>
    <property type="match status" value="1"/>
</dbReference>
<dbReference type="Proteomes" id="UP000005206">
    <property type="component" value="Chromosome 3"/>
</dbReference>
<dbReference type="RefSeq" id="XP_003041578.1">
    <property type="nucleotide sequence ID" value="XM_003041532.1"/>
</dbReference>
<feature type="domain" description="J" evidence="3">
    <location>
        <begin position="6"/>
        <end position="78"/>
    </location>
</feature>
<evidence type="ECO:0000256" key="2">
    <source>
        <dbReference type="SAM" id="MobiDB-lite"/>
    </source>
</evidence>
<evidence type="ECO:0000313" key="4">
    <source>
        <dbReference type="EMBL" id="EEU35865.1"/>
    </source>
</evidence>
<dbReference type="InterPro" id="IPR036869">
    <property type="entry name" value="J_dom_sf"/>
</dbReference>
<dbReference type="InterPro" id="IPR051938">
    <property type="entry name" value="Apopto_cytoskel_mod"/>
</dbReference>
<dbReference type="InParanoid" id="C7ZJ96"/>